<evidence type="ECO:0000313" key="1">
    <source>
        <dbReference type="EMBL" id="MBU5628215.1"/>
    </source>
</evidence>
<sequence length="348" mass="39153">MPYLLLTLTALCGEYPIRQISHLPGGSAYLENVVTALRRDGLLRTFSKDGLRGLRLTSSAKRLLLADAPEWFSAYLTGSSEPNKLKSEIPRRLRLHRMAEILTIMHNAGIPAFPWEKAPFSAASQSAAIPAYYTSREVKEIGPQGVKIKSSRATGILLTDGGIFLTYNTAKAQMKWEYKAELRFKALLQTEGVMPDAEISGIVFGSTMEQLSILTQPDAHSYFLLDGSFPHFYYLTNDRYGEAILRLLCDTQQRRTLDAILADGLHEGIPNWRVENDAIDSEGNPVLFAYTCDFPRIRRFDTALELHGMTGTLICFDYQEEALREICGQCVMLQSIDFQQFERSVLYS</sequence>
<keyword evidence="2" id="KW-1185">Reference proteome</keyword>
<evidence type="ECO:0000313" key="2">
    <source>
        <dbReference type="Proteomes" id="UP000787672"/>
    </source>
</evidence>
<protein>
    <recommendedName>
        <fullName evidence="3">DUF1724 domain-containing protein</fullName>
    </recommendedName>
</protein>
<dbReference type="EMBL" id="JAHLQN010000001">
    <property type="protein sequence ID" value="MBU5628215.1"/>
    <property type="molecule type" value="Genomic_DNA"/>
</dbReference>
<comment type="caution">
    <text evidence="1">The sequence shown here is derived from an EMBL/GenBank/DDBJ whole genome shotgun (WGS) entry which is preliminary data.</text>
</comment>
<reference evidence="1 2" key="1">
    <citation type="submission" date="2021-06" db="EMBL/GenBank/DDBJ databases">
        <authorList>
            <person name="Sun Q."/>
            <person name="Li D."/>
        </authorList>
    </citation>
    <scope>NUCLEOTIDE SEQUENCE [LARGE SCALE GENOMIC DNA]</scope>
    <source>
        <strain evidence="1 2">MSJ-2</strain>
    </source>
</reference>
<evidence type="ECO:0008006" key="3">
    <source>
        <dbReference type="Google" id="ProtNLM"/>
    </source>
</evidence>
<proteinExistence type="predicted"/>
<organism evidence="1 2">
    <name type="scientific">Dysosmobacter acutus</name>
    <dbReference type="NCBI Taxonomy" id="2841504"/>
    <lineage>
        <taxon>Bacteria</taxon>
        <taxon>Bacillati</taxon>
        <taxon>Bacillota</taxon>
        <taxon>Clostridia</taxon>
        <taxon>Eubacteriales</taxon>
        <taxon>Oscillospiraceae</taxon>
        <taxon>Dysosmobacter</taxon>
    </lineage>
</organism>
<gene>
    <name evidence="1" type="ORF">KQI82_14990</name>
</gene>
<accession>A0ABS6FD48</accession>
<name>A0ABS6FD48_9FIRM</name>
<dbReference type="Proteomes" id="UP000787672">
    <property type="component" value="Unassembled WGS sequence"/>
</dbReference>